<evidence type="ECO:0000313" key="2">
    <source>
        <dbReference type="EMBL" id="CAF1451463.1"/>
    </source>
</evidence>
<comment type="caution">
    <text evidence="2">The sequence shown here is derived from an EMBL/GenBank/DDBJ whole genome shotgun (WGS) entry which is preliminary data.</text>
</comment>
<keyword evidence="1" id="KW-1133">Transmembrane helix</keyword>
<dbReference type="AlphaFoldDB" id="A0A815PNQ7"/>
<reference evidence="2" key="1">
    <citation type="submission" date="2021-02" db="EMBL/GenBank/DDBJ databases">
        <authorList>
            <person name="Nowell W R."/>
        </authorList>
    </citation>
    <scope>NUCLEOTIDE SEQUENCE</scope>
</reference>
<organism evidence="2 3">
    <name type="scientific">Adineta ricciae</name>
    <name type="common">Rotifer</name>
    <dbReference type="NCBI Taxonomy" id="249248"/>
    <lineage>
        <taxon>Eukaryota</taxon>
        <taxon>Metazoa</taxon>
        <taxon>Spiralia</taxon>
        <taxon>Gnathifera</taxon>
        <taxon>Rotifera</taxon>
        <taxon>Eurotatoria</taxon>
        <taxon>Bdelloidea</taxon>
        <taxon>Adinetida</taxon>
        <taxon>Adinetidae</taxon>
        <taxon>Adineta</taxon>
    </lineage>
</organism>
<dbReference type="PROSITE" id="PS50092">
    <property type="entry name" value="TSP1"/>
    <property type="match status" value="1"/>
</dbReference>
<evidence type="ECO:0000256" key="1">
    <source>
        <dbReference type="SAM" id="Phobius"/>
    </source>
</evidence>
<proteinExistence type="predicted"/>
<dbReference type="InterPro" id="IPR000884">
    <property type="entry name" value="TSP1_rpt"/>
</dbReference>
<name>A0A815PNQ7_ADIRI</name>
<feature type="transmembrane region" description="Helical" evidence="1">
    <location>
        <begin position="7"/>
        <end position="23"/>
    </location>
</feature>
<keyword evidence="1" id="KW-0812">Transmembrane</keyword>
<keyword evidence="1" id="KW-0472">Membrane</keyword>
<protein>
    <submittedName>
        <fullName evidence="2">Uncharacterized protein</fullName>
    </submittedName>
</protein>
<dbReference type="EMBL" id="CAJNOR010003829">
    <property type="protein sequence ID" value="CAF1451463.1"/>
    <property type="molecule type" value="Genomic_DNA"/>
</dbReference>
<keyword evidence="3" id="KW-1185">Reference proteome</keyword>
<evidence type="ECO:0000313" key="3">
    <source>
        <dbReference type="Proteomes" id="UP000663828"/>
    </source>
</evidence>
<sequence length="249" mass="28173">MNTQCRILYLLLIITIAILIYPVKSIRSNSDQQSFEHEQHSDSDLSGQVLELSSINDYEDIDTYIQPSFYHYDFHQSLNESHQFANSQNLAIPKLISGSDETLLERHKRDVTWIFDTSQTLAMDGSGTFTEDETTELTTQAASTSTTTMRPPVCTWTNWVPLTNCTPSCGSAQRREIRSCIDFSTGLSCHSQLCGGGNATRNISCTTSPPCPTLPIIPQPSIRDPQVRITPYLLPDPMYFFEQTYQRIW</sequence>
<accession>A0A815PNQ7</accession>
<gene>
    <name evidence="2" type="ORF">XAT740_LOCUS36905</name>
</gene>
<feature type="non-terminal residue" evidence="2">
    <location>
        <position position="1"/>
    </location>
</feature>
<dbReference type="Proteomes" id="UP000663828">
    <property type="component" value="Unassembled WGS sequence"/>
</dbReference>